<dbReference type="EMBL" id="QOWE01000004">
    <property type="protein sequence ID" value="RCR70589.1"/>
    <property type="molecule type" value="Genomic_DNA"/>
</dbReference>
<reference evidence="2 3" key="1">
    <citation type="submission" date="2018-07" db="EMBL/GenBank/DDBJ databases">
        <title>Genome analysis of Larkinella rosea.</title>
        <authorList>
            <person name="Zhou Z."/>
            <person name="Wang G."/>
        </authorList>
    </citation>
    <scope>NUCLEOTIDE SEQUENCE [LARGE SCALE GENOMIC DNA]</scope>
    <source>
        <strain evidence="3">zzj9</strain>
    </source>
</reference>
<evidence type="ECO:0000313" key="3">
    <source>
        <dbReference type="Proteomes" id="UP000253383"/>
    </source>
</evidence>
<sequence length="59" mass="6800">MMNPQEKTKQIEIAYSAVDRANDLLTKIALKTAQLDRDVKKLKNELSERLAEQADQQQK</sequence>
<gene>
    <name evidence="2" type="ORF">DUE52_06480</name>
</gene>
<name>A0A368JSE7_9BACT</name>
<keyword evidence="1" id="KW-0175">Coiled coil</keyword>
<keyword evidence="3" id="KW-1185">Reference proteome</keyword>
<dbReference type="Proteomes" id="UP000253383">
    <property type="component" value="Unassembled WGS sequence"/>
</dbReference>
<evidence type="ECO:0000313" key="2">
    <source>
        <dbReference type="EMBL" id="RCR70589.1"/>
    </source>
</evidence>
<protein>
    <submittedName>
        <fullName evidence="2">Uncharacterized protein</fullName>
    </submittedName>
</protein>
<comment type="caution">
    <text evidence="2">The sequence shown here is derived from an EMBL/GenBank/DDBJ whole genome shotgun (WGS) entry which is preliminary data.</text>
</comment>
<evidence type="ECO:0000256" key="1">
    <source>
        <dbReference type="SAM" id="Coils"/>
    </source>
</evidence>
<feature type="coiled-coil region" evidence="1">
    <location>
        <begin position="25"/>
        <end position="59"/>
    </location>
</feature>
<dbReference type="OrthoDB" id="9864041at2"/>
<dbReference type="RefSeq" id="WP_114405158.1">
    <property type="nucleotide sequence ID" value="NZ_QOWE01000004.1"/>
</dbReference>
<organism evidence="2 3">
    <name type="scientific">Larkinella punicea</name>
    <dbReference type="NCBI Taxonomy" id="2315727"/>
    <lineage>
        <taxon>Bacteria</taxon>
        <taxon>Pseudomonadati</taxon>
        <taxon>Bacteroidota</taxon>
        <taxon>Cytophagia</taxon>
        <taxon>Cytophagales</taxon>
        <taxon>Spirosomataceae</taxon>
        <taxon>Larkinella</taxon>
    </lineage>
</organism>
<dbReference type="AlphaFoldDB" id="A0A368JSE7"/>
<accession>A0A368JSE7</accession>
<proteinExistence type="predicted"/>